<organism evidence="1 2">
    <name type="scientific">Desulforhopalus singaporensis</name>
    <dbReference type="NCBI Taxonomy" id="91360"/>
    <lineage>
        <taxon>Bacteria</taxon>
        <taxon>Pseudomonadati</taxon>
        <taxon>Thermodesulfobacteriota</taxon>
        <taxon>Desulfobulbia</taxon>
        <taxon>Desulfobulbales</taxon>
        <taxon>Desulfocapsaceae</taxon>
        <taxon>Desulforhopalus</taxon>
    </lineage>
</organism>
<sequence>MKTILAPALAPLPETSGYCPHCNKTHRLGSGRGYEIARRLIQWLTGSRTIALYARNDRGQTTPEDPTLATDYLWGAARGKMFGVMECLRPDGSVLTLYAFSGQYNGRWLVDGWVPPLFDVDEFITVTGDTEKEIKRLTEELAAYGKGHPEKTILRQRRRLLSKELTAKIHNLYRLHNFNGQSASLPEAFTGSGGIPTGTGDCCAPKLLDYAARNNLQPLGMAEFYIGRATKSGSYRHGDFSAPCAKRCSPILGFLLCGLADN</sequence>
<dbReference type="RefSeq" id="WP_092225275.1">
    <property type="nucleotide sequence ID" value="NZ_FNJI01000032.1"/>
</dbReference>
<dbReference type="STRING" id="91360.SAMN05660330_03553"/>
<evidence type="ECO:0000313" key="1">
    <source>
        <dbReference type="EMBL" id="SDP65478.1"/>
    </source>
</evidence>
<reference evidence="1 2" key="1">
    <citation type="submission" date="2016-10" db="EMBL/GenBank/DDBJ databases">
        <authorList>
            <person name="de Groot N.N."/>
        </authorList>
    </citation>
    <scope>NUCLEOTIDE SEQUENCE [LARGE SCALE GENOMIC DNA]</scope>
    <source>
        <strain evidence="1 2">DSM 12130</strain>
    </source>
</reference>
<dbReference type="OrthoDB" id="128480at2"/>
<dbReference type="AlphaFoldDB" id="A0A1H0UHK8"/>
<dbReference type="EMBL" id="FNJI01000032">
    <property type="protein sequence ID" value="SDP65478.1"/>
    <property type="molecule type" value="Genomic_DNA"/>
</dbReference>
<gene>
    <name evidence="1" type="ORF">SAMN05660330_03553</name>
</gene>
<proteinExistence type="predicted"/>
<accession>A0A1H0UHK8</accession>
<dbReference type="Proteomes" id="UP000199073">
    <property type="component" value="Unassembled WGS sequence"/>
</dbReference>
<keyword evidence="2" id="KW-1185">Reference proteome</keyword>
<protein>
    <submittedName>
        <fullName evidence="1">Uncharacterized protein</fullName>
    </submittedName>
</protein>
<evidence type="ECO:0000313" key="2">
    <source>
        <dbReference type="Proteomes" id="UP000199073"/>
    </source>
</evidence>
<name>A0A1H0UHK8_9BACT</name>